<dbReference type="InterPro" id="IPR009492">
    <property type="entry name" value="TniQ"/>
</dbReference>
<keyword evidence="3" id="KW-1185">Reference proteome</keyword>
<organism evidence="2 3">
    <name type="scientific">Rhizobium grahamii</name>
    <dbReference type="NCBI Taxonomy" id="1120045"/>
    <lineage>
        <taxon>Bacteria</taxon>
        <taxon>Pseudomonadati</taxon>
        <taxon>Pseudomonadota</taxon>
        <taxon>Alphaproteobacteria</taxon>
        <taxon>Hyphomicrobiales</taxon>
        <taxon>Rhizobiaceae</taxon>
        <taxon>Rhizobium/Agrobacterium group</taxon>
        <taxon>Rhizobium</taxon>
    </lineage>
</organism>
<reference evidence="2 3" key="1">
    <citation type="submission" date="2019-08" db="EMBL/GenBank/DDBJ databases">
        <title>Prosopis cineraria nodule microbiome.</title>
        <authorList>
            <person name="Ali R."/>
            <person name="Chaluvadi S.R."/>
            <person name="Wang X."/>
        </authorList>
    </citation>
    <scope>NUCLEOTIDE SEQUENCE [LARGE SCALE GENOMIC DNA]</scope>
    <source>
        <strain evidence="2 3">BG7</strain>
        <plasmid evidence="2 3">unnamed</plasmid>
    </source>
</reference>
<geneLocation type="plasmid" evidence="2 3">
    <name>unnamed</name>
</geneLocation>
<dbReference type="Proteomes" id="UP000326881">
    <property type="component" value="Plasmid unnamed"/>
</dbReference>
<evidence type="ECO:0000313" key="3">
    <source>
        <dbReference type="Proteomes" id="UP000326881"/>
    </source>
</evidence>
<dbReference type="AlphaFoldDB" id="A0A5Q0CB82"/>
<name>A0A5Q0CB82_9HYPH</name>
<dbReference type="KEGG" id="rgr:FZ934_20145"/>
<evidence type="ECO:0000313" key="2">
    <source>
        <dbReference type="EMBL" id="QFY62693.1"/>
    </source>
</evidence>
<dbReference type="RefSeq" id="WP_153272681.1">
    <property type="nucleotide sequence ID" value="NZ_CP043499.1"/>
</dbReference>
<proteinExistence type="predicted"/>
<dbReference type="OrthoDB" id="7595282at2"/>
<evidence type="ECO:0000259" key="1">
    <source>
        <dbReference type="Pfam" id="PF06527"/>
    </source>
</evidence>
<gene>
    <name evidence="2" type="ORF">FZ934_20145</name>
</gene>
<feature type="domain" description="TniQ" evidence="1">
    <location>
        <begin position="11"/>
        <end position="141"/>
    </location>
</feature>
<dbReference type="EMBL" id="CP043499">
    <property type="protein sequence ID" value="QFY62693.1"/>
    <property type="molecule type" value="Genomic_DNA"/>
</dbReference>
<sequence>MALPVPVTIHGYETTESLVSRLSAANGFRSAKGLLNAIGIRPRRLAAGLPRDLALLSQWSGTEVAALARFLHVNSPDHQTWRLGDAVFGRLARAAIRFRYCPACILDDLENGIGRPLARPYVRPGWTCRALIHCPQHRHPLVEAPSWDSNDFCRFVDANLSLIRSKVQPLPSLEPIEVDTYIEARIKGARTCSYLDRFEVYVVLDLCEHLGRFVHAHRRAVTHVPAELWTAPAREIGFHIASQGEQHLRDTFAEIIRFKRAGTRSRLGFLSLGDWLRQNSTREDFAEILKLFQDVAERNLPFAPGEICFVPVRRRYRHTVHSAAAEYGIARDRVIKLLNESGVLKRRLTGRSCFDISDAHRVLSSDLSAAVVSRINAGKQLGASPKLMRQILQANLLPRVRTSDGSKITVAIAERDLSEFKHRIFQNVTIAEEDNTMLTIATMRLVTGVDPFDALVALHQGELEKTKAGSDHGYNLGSLRFDPQEVVNHWNVKQKATHLGIDGNGLIPSRAAKFLRVTPKTIPLLLQHNLVELEPTDAENDSKDRLITLASMATFKEKWVSQVEAAEILGVRPPLVLFLLEEMRGVKRIFNSTAGTSAIFLKSDVTR</sequence>
<dbReference type="Pfam" id="PF06527">
    <property type="entry name" value="TniQ"/>
    <property type="match status" value="1"/>
</dbReference>
<accession>A0A5Q0CB82</accession>
<keyword evidence="2" id="KW-0614">Plasmid</keyword>
<protein>
    <recommendedName>
        <fullName evidence="1">TniQ domain-containing protein</fullName>
    </recommendedName>
</protein>